<dbReference type="Proteomes" id="UP000594220">
    <property type="component" value="Unplaced"/>
</dbReference>
<dbReference type="SUPFAM" id="SSF50998">
    <property type="entry name" value="Quinoprotein alcohol dehydrogenase-like"/>
    <property type="match status" value="1"/>
</dbReference>
<dbReference type="InterPro" id="IPR001680">
    <property type="entry name" value="WD40_rpt"/>
</dbReference>
<feature type="region of interest" description="Disordered" evidence="1">
    <location>
        <begin position="1"/>
        <end position="134"/>
    </location>
</feature>
<dbReference type="SMART" id="SM00320">
    <property type="entry name" value="WD40"/>
    <property type="match status" value="9"/>
</dbReference>
<name>A0A7M4ENB1_CROPO</name>
<evidence type="ECO:0000313" key="2">
    <source>
        <dbReference type="Ensembl" id="ENSCPRP00005011692.1"/>
    </source>
</evidence>
<reference evidence="2" key="2">
    <citation type="submission" date="2025-09" db="UniProtKB">
        <authorList>
            <consortium name="Ensembl"/>
        </authorList>
    </citation>
    <scope>IDENTIFICATION</scope>
</reference>
<sequence length="952" mass="102842">MSTGTPWQGERAGTGSEAREAWPLACRPRAGGPRGSWRRSPSPRSCSAGLPGGFRPARCCGEPGSLPAAPPAPTPPGRRPRPCKQRAGSCTAPGPRRQPGAQGRAPPRRPPERGPNSPGHHDLHHAPPCEARAASGAGRCSAPARLTAPPPPRPTVVWCHLPAGPGTGPRDRAPRRLCSCSAFCSGPCAPPRPSDRLFAPCPVALVCSAAPLSALGPSPPPLQAAPPGLPATIEPPAAAAGALAVTSGSGARHFRLRRARGRGPSRAMGEFEVHRVRFFAFLPSGVRCLARGPALALARLDGALELYGPTASGFQEKAIPGHEARATQALSWAAGGRLFGADLGGDVAEYDLQKLRIKYTVDGFGGPIWSLAADPGGTRLAIGCEDGSVKLFQVLPDKIQFERSLDQQKGRILSLSWHVSGTRIVAGSINHLRVYNVDSGRIVQRIRVERRLLSSHRRECVVWGVAFLSDGTVVSADSAGKVQFWDADKGTLLETHPVSSSAVLSLAVSEEEDSLVVGTSEGAVYQFQLLPVKRGSTESRWVRTKPFQHHTHDVRAVAHSRTALISGGLDAQLVIRPLMEKMHGQGYEAVLRKVTFPHRRLVSCARKARLLLFQFPQHLELWRLGATNAAGRDGEVLPVSRDPEHLLQLKSKGPDHICCSCISPCGGWIAYATASRLHLHRLQLENGSVVAIQRVPKLPKLLCPVYQLLYSADSSRLFVASDQGSVHVVQLLEPGGCKHLQTLCSPSGTAEAVQLLAVSADGDWLAATSSDWAINIYSLQQFKHHCTVPAYNCPVTAIAINPATNHLVIAHSDQQLFEFSIPEREYTAWSRGVQQHGLHKDWLERDTPIAHIAFNPRQPTQLLLHDTHMLCILDKSLPLPDDNTPLNNQAFLKQLSVKARRGHAHAFKICKKYQPLLFMDLLDEDCLVVVERPLTDIQAQLPPPVQQKKFGT</sequence>
<keyword evidence="3" id="KW-1185">Reference proteome</keyword>
<dbReference type="GeneTree" id="ENSGT00940000153533"/>
<dbReference type="InterPro" id="IPR015943">
    <property type="entry name" value="WD40/YVTN_repeat-like_dom_sf"/>
</dbReference>
<dbReference type="GO" id="GO:0032040">
    <property type="term" value="C:small-subunit processome"/>
    <property type="evidence" value="ECO:0007669"/>
    <property type="project" value="Ensembl"/>
</dbReference>
<feature type="compositionally biased region" description="Pro residues" evidence="1">
    <location>
        <begin position="68"/>
        <end position="77"/>
    </location>
</feature>
<dbReference type="PANTHER" id="PTHR44163:SF1">
    <property type="entry name" value="U3 SMALL NUCLEOLAR RNA-ASSOCIATED PROTEIN 4 HOMOLOG"/>
    <property type="match status" value="1"/>
</dbReference>
<dbReference type="AlphaFoldDB" id="A0A7M4ENB1"/>
<dbReference type="InterPro" id="IPR046351">
    <property type="entry name" value="UTP4"/>
</dbReference>
<dbReference type="Gene3D" id="2.130.10.10">
    <property type="entry name" value="YVTN repeat-like/Quinoprotein amine dehydrogenase"/>
    <property type="match status" value="2"/>
</dbReference>
<dbReference type="GO" id="GO:0001650">
    <property type="term" value="C:fibrillar center"/>
    <property type="evidence" value="ECO:0007669"/>
    <property type="project" value="Ensembl"/>
</dbReference>
<proteinExistence type="predicted"/>
<organism evidence="2 3">
    <name type="scientific">Crocodylus porosus</name>
    <name type="common">Saltwater crocodile</name>
    <name type="synonym">Estuarine crocodile</name>
    <dbReference type="NCBI Taxonomy" id="8502"/>
    <lineage>
        <taxon>Eukaryota</taxon>
        <taxon>Metazoa</taxon>
        <taxon>Chordata</taxon>
        <taxon>Craniata</taxon>
        <taxon>Vertebrata</taxon>
        <taxon>Euteleostomi</taxon>
        <taxon>Archelosauria</taxon>
        <taxon>Archosauria</taxon>
        <taxon>Crocodylia</taxon>
        <taxon>Longirostres</taxon>
        <taxon>Crocodylidae</taxon>
        <taxon>Crocodylus</taxon>
    </lineage>
</organism>
<accession>A0A7M4ENB1</accession>
<dbReference type="Ensembl" id="ENSCPRT00005013784.1">
    <property type="protein sequence ID" value="ENSCPRP00005011692.1"/>
    <property type="gene ID" value="ENSCPRG00005008343.1"/>
</dbReference>
<protein>
    <submittedName>
        <fullName evidence="2">UTP4 small subunit processome component</fullName>
    </submittedName>
</protein>
<dbReference type="Pfam" id="PF00400">
    <property type="entry name" value="WD40"/>
    <property type="match status" value="2"/>
</dbReference>
<evidence type="ECO:0000313" key="3">
    <source>
        <dbReference type="Proteomes" id="UP000594220"/>
    </source>
</evidence>
<reference evidence="2" key="1">
    <citation type="submission" date="2025-08" db="UniProtKB">
        <authorList>
            <consortium name="Ensembl"/>
        </authorList>
    </citation>
    <scope>IDENTIFICATION</scope>
</reference>
<gene>
    <name evidence="2" type="primary">UTP4</name>
</gene>
<dbReference type="GO" id="GO:0006355">
    <property type="term" value="P:regulation of DNA-templated transcription"/>
    <property type="evidence" value="ECO:0007669"/>
    <property type="project" value="Ensembl"/>
</dbReference>
<dbReference type="GO" id="GO:0000462">
    <property type="term" value="P:maturation of SSU-rRNA from tricistronic rRNA transcript (SSU-rRNA, 5.8S rRNA, LSU-rRNA)"/>
    <property type="evidence" value="ECO:0007669"/>
    <property type="project" value="InterPro"/>
</dbReference>
<feature type="compositionally biased region" description="Low complexity" evidence="1">
    <location>
        <begin position="38"/>
        <end position="49"/>
    </location>
</feature>
<dbReference type="GO" id="GO:0005694">
    <property type="term" value="C:chromosome"/>
    <property type="evidence" value="ECO:0007669"/>
    <property type="project" value="Ensembl"/>
</dbReference>
<dbReference type="PANTHER" id="PTHR44163">
    <property type="entry name" value="U3 SMALL NUCLEOLAR RNA-ASSOCIATED PROTEIN 4 HOMOLOG"/>
    <property type="match status" value="1"/>
</dbReference>
<dbReference type="FunFam" id="2.130.10.10:FF:000617">
    <property type="entry name" value="U3 small nucleolar RNA-associated protein 4 homolog"/>
    <property type="match status" value="1"/>
</dbReference>
<evidence type="ECO:0000256" key="1">
    <source>
        <dbReference type="SAM" id="MobiDB-lite"/>
    </source>
</evidence>
<dbReference type="FunFam" id="2.130.10.10:FF:000638">
    <property type="entry name" value="U3 small nucleolar RNA-associated protein 4 homolog"/>
    <property type="match status" value="1"/>
</dbReference>
<feature type="compositionally biased region" description="Low complexity" evidence="1">
    <location>
        <begin position="92"/>
        <end position="105"/>
    </location>
</feature>
<dbReference type="SUPFAM" id="SSF50978">
    <property type="entry name" value="WD40 repeat-like"/>
    <property type="match status" value="1"/>
</dbReference>
<dbReference type="InterPro" id="IPR036322">
    <property type="entry name" value="WD40_repeat_dom_sf"/>
</dbReference>
<dbReference type="GO" id="GO:0030686">
    <property type="term" value="C:90S preribosome"/>
    <property type="evidence" value="ECO:0007669"/>
    <property type="project" value="InterPro"/>
</dbReference>
<dbReference type="OMA" id="STYITEW"/>
<dbReference type="GO" id="GO:0003723">
    <property type="term" value="F:RNA binding"/>
    <property type="evidence" value="ECO:0007669"/>
    <property type="project" value="TreeGrafter"/>
</dbReference>
<dbReference type="InterPro" id="IPR011047">
    <property type="entry name" value="Quinoprotein_ADH-like_sf"/>
</dbReference>
<dbReference type="GO" id="GO:0034455">
    <property type="term" value="C:t-UTP complex"/>
    <property type="evidence" value="ECO:0007669"/>
    <property type="project" value="Ensembl"/>
</dbReference>